<dbReference type="Gene3D" id="6.10.280.130">
    <property type="match status" value="1"/>
</dbReference>
<evidence type="ECO:0000256" key="8">
    <source>
        <dbReference type="ARBA" id="ARBA00022617"/>
    </source>
</evidence>
<feature type="transmembrane region" description="Helical" evidence="21">
    <location>
        <begin position="32"/>
        <end position="50"/>
    </location>
</feature>
<evidence type="ECO:0000256" key="12">
    <source>
        <dbReference type="ARBA" id="ARBA00022737"/>
    </source>
</evidence>
<dbReference type="EMBL" id="LAZR01000392">
    <property type="protein sequence ID" value="KKN70997.1"/>
    <property type="molecule type" value="Genomic_DNA"/>
</dbReference>
<keyword evidence="19 21" id="KW-0472">Membrane</keyword>
<dbReference type="GO" id="GO:1902600">
    <property type="term" value="P:proton transmembrane transport"/>
    <property type="evidence" value="ECO:0007669"/>
    <property type="project" value="UniProtKB-KW"/>
</dbReference>
<evidence type="ECO:0000256" key="3">
    <source>
        <dbReference type="ARBA" id="ARBA00004673"/>
    </source>
</evidence>
<proteinExistence type="inferred from homology"/>
<keyword evidence="13" id="KW-0375">Hydrogen ion transport</keyword>
<evidence type="ECO:0000259" key="22">
    <source>
        <dbReference type="PROSITE" id="PS51007"/>
    </source>
</evidence>
<keyword evidence="8" id="KW-0349">Heme</keyword>
<dbReference type="InterPro" id="IPR050597">
    <property type="entry name" value="Cytochrome_c_Oxidase_Subunit"/>
</dbReference>
<keyword evidence="18" id="KW-0406">Ion transport</keyword>
<dbReference type="InterPro" id="IPR038414">
    <property type="entry name" value="CcoP_N_sf"/>
</dbReference>
<evidence type="ECO:0000313" key="23">
    <source>
        <dbReference type="EMBL" id="KKN70997.1"/>
    </source>
</evidence>
<dbReference type="InterPro" id="IPR009056">
    <property type="entry name" value="Cyt_c-like_dom"/>
</dbReference>
<dbReference type="NCBIfam" id="TIGR00782">
    <property type="entry name" value="ccoP"/>
    <property type="match status" value="1"/>
</dbReference>
<keyword evidence="11" id="KW-0479">Metal-binding</keyword>
<evidence type="ECO:0000256" key="16">
    <source>
        <dbReference type="ARBA" id="ARBA00023002"/>
    </source>
</evidence>
<keyword evidence="16" id="KW-0560">Oxidoreductase</keyword>
<keyword evidence="15 21" id="KW-1133">Transmembrane helix</keyword>
<dbReference type="PIRSF" id="PIRSF000006">
    <property type="entry name" value="Cbb3-Cox_fixP"/>
    <property type="match status" value="1"/>
</dbReference>
<dbReference type="GO" id="GO:0005506">
    <property type="term" value="F:iron ion binding"/>
    <property type="evidence" value="ECO:0007669"/>
    <property type="project" value="InterPro"/>
</dbReference>
<feature type="domain" description="Cytochrome c" evidence="22">
    <location>
        <begin position="108"/>
        <end position="197"/>
    </location>
</feature>
<dbReference type="InterPro" id="IPR032858">
    <property type="entry name" value="CcoP_N"/>
</dbReference>
<evidence type="ECO:0000256" key="1">
    <source>
        <dbReference type="ARBA" id="ARBA00001926"/>
    </source>
</evidence>
<keyword evidence="7" id="KW-0997">Cell inner membrane</keyword>
<dbReference type="Pfam" id="PF14715">
    <property type="entry name" value="FixP_N"/>
    <property type="match status" value="1"/>
</dbReference>
<comment type="subcellular location">
    <subcellularLocation>
        <location evidence="2">Cell inner membrane</location>
    </subcellularLocation>
</comment>
<evidence type="ECO:0000256" key="13">
    <source>
        <dbReference type="ARBA" id="ARBA00022781"/>
    </source>
</evidence>
<evidence type="ECO:0000256" key="14">
    <source>
        <dbReference type="ARBA" id="ARBA00022982"/>
    </source>
</evidence>
<dbReference type="PROSITE" id="PS51007">
    <property type="entry name" value="CYTC"/>
    <property type="match status" value="2"/>
</dbReference>
<name>A0A0F9T7R4_9ZZZZ</name>
<reference evidence="23" key="1">
    <citation type="journal article" date="2015" name="Nature">
        <title>Complex archaea that bridge the gap between prokaryotes and eukaryotes.</title>
        <authorList>
            <person name="Spang A."/>
            <person name="Saw J.H."/>
            <person name="Jorgensen S.L."/>
            <person name="Zaremba-Niedzwiedzka K."/>
            <person name="Martijn J."/>
            <person name="Lind A.E."/>
            <person name="van Eijk R."/>
            <person name="Schleper C."/>
            <person name="Guy L."/>
            <person name="Ettema T.J."/>
        </authorList>
    </citation>
    <scope>NUCLEOTIDE SEQUENCE</scope>
</reference>
<keyword evidence="10 21" id="KW-0812">Transmembrane</keyword>
<dbReference type="GO" id="GO:0009055">
    <property type="term" value="F:electron transfer activity"/>
    <property type="evidence" value="ECO:0007669"/>
    <property type="project" value="InterPro"/>
</dbReference>
<evidence type="ECO:0000256" key="18">
    <source>
        <dbReference type="ARBA" id="ARBA00023065"/>
    </source>
</evidence>
<dbReference type="InterPro" id="IPR004678">
    <property type="entry name" value="Cyt_c_oxidase_cbb3_su3"/>
</dbReference>
<keyword evidence="9" id="KW-0679">Respiratory chain</keyword>
<dbReference type="Gene3D" id="1.10.760.10">
    <property type="entry name" value="Cytochrome c-like domain"/>
    <property type="match status" value="2"/>
</dbReference>
<dbReference type="PRINTS" id="PR00605">
    <property type="entry name" value="CYTCHROMECIC"/>
</dbReference>
<keyword evidence="12" id="KW-0677">Repeat</keyword>
<dbReference type="PANTHER" id="PTHR33751:SF1">
    <property type="entry name" value="CBB3-TYPE CYTOCHROME C OXIDASE SUBUNIT FIXP"/>
    <property type="match status" value="1"/>
</dbReference>
<evidence type="ECO:0000256" key="20">
    <source>
        <dbReference type="ARBA" id="ARBA00029635"/>
    </source>
</evidence>
<accession>A0A0F9T7R4</accession>
<evidence type="ECO:0000256" key="21">
    <source>
        <dbReference type="SAM" id="Phobius"/>
    </source>
</evidence>
<dbReference type="GO" id="GO:0020037">
    <property type="term" value="F:heme binding"/>
    <property type="evidence" value="ECO:0007669"/>
    <property type="project" value="InterPro"/>
</dbReference>
<feature type="domain" description="Cytochrome c" evidence="22">
    <location>
        <begin position="208"/>
        <end position="289"/>
    </location>
</feature>
<dbReference type="GO" id="GO:0006119">
    <property type="term" value="P:oxidative phosphorylation"/>
    <property type="evidence" value="ECO:0007669"/>
    <property type="project" value="UniProtKB-UniPathway"/>
</dbReference>
<dbReference type="GO" id="GO:0016491">
    <property type="term" value="F:oxidoreductase activity"/>
    <property type="evidence" value="ECO:0007669"/>
    <property type="project" value="UniProtKB-KW"/>
</dbReference>
<comment type="cofactor">
    <cofactor evidence="1">
        <name>heme c</name>
        <dbReference type="ChEBI" id="CHEBI:61717"/>
    </cofactor>
</comment>
<comment type="similarity">
    <text evidence="4">Belongs to the CcoP / FixP family.</text>
</comment>
<evidence type="ECO:0000256" key="4">
    <source>
        <dbReference type="ARBA" id="ARBA00006113"/>
    </source>
</evidence>
<dbReference type="PANTHER" id="PTHR33751">
    <property type="entry name" value="CBB3-TYPE CYTOCHROME C OXIDASE SUBUNIT FIXP"/>
    <property type="match status" value="1"/>
</dbReference>
<comment type="caution">
    <text evidence="23">The sequence shown here is derived from an EMBL/GenBank/DDBJ whole genome shotgun (WGS) entry which is preliminary data.</text>
</comment>
<dbReference type="GO" id="GO:0005886">
    <property type="term" value="C:plasma membrane"/>
    <property type="evidence" value="ECO:0007669"/>
    <property type="project" value="UniProtKB-SubCell"/>
</dbReference>
<evidence type="ECO:0000256" key="19">
    <source>
        <dbReference type="ARBA" id="ARBA00023136"/>
    </source>
</evidence>
<dbReference type="UniPathway" id="UPA00705"/>
<evidence type="ECO:0000256" key="7">
    <source>
        <dbReference type="ARBA" id="ARBA00022519"/>
    </source>
</evidence>
<dbReference type="InterPro" id="IPR036909">
    <property type="entry name" value="Cyt_c-like_dom_sf"/>
</dbReference>
<evidence type="ECO:0000256" key="15">
    <source>
        <dbReference type="ARBA" id="ARBA00022989"/>
    </source>
</evidence>
<dbReference type="InterPro" id="IPR008168">
    <property type="entry name" value="Cyt_C_IC"/>
</dbReference>
<keyword evidence="14" id="KW-0249">Electron transport</keyword>
<dbReference type="Pfam" id="PF00034">
    <property type="entry name" value="Cytochrom_C"/>
    <property type="match status" value="1"/>
</dbReference>
<keyword evidence="6" id="KW-1003">Cell membrane</keyword>
<protein>
    <recommendedName>
        <fullName evidence="20">Cytochrome c oxidase subunit III</fullName>
    </recommendedName>
</protein>
<evidence type="ECO:0000256" key="11">
    <source>
        <dbReference type="ARBA" id="ARBA00022723"/>
    </source>
</evidence>
<keyword evidence="17" id="KW-0408">Iron</keyword>
<evidence type="ECO:0000256" key="5">
    <source>
        <dbReference type="ARBA" id="ARBA00022448"/>
    </source>
</evidence>
<evidence type="ECO:0000256" key="9">
    <source>
        <dbReference type="ARBA" id="ARBA00022660"/>
    </source>
</evidence>
<dbReference type="Pfam" id="PF13442">
    <property type="entry name" value="Cytochrome_CBB3"/>
    <property type="match status" value="1"/>
</dbReference>
<sequence length="293" mass="31943">MDVGEYDPVTGRETTGHEWNGIKELNTPVPRVVLFFLAATATFAVLWWFLMPAWPLGSTYTKGLLGIDQREIVTEQLREATAERAAWMTRIESSSYEDIQADPTLMRIVAETGSRLYGDNCAACHGVDATGAANYPDLTDGDWLWGGEPETIAETMRVGINSPHDEGRIAQMPAFGRDQMLDRSQINNVAAYVLSLSDSAASTSRDTEKIAAGREIFLANCAACHGDDATGSRDLGAPNLTDRTWLYGGNLQTIITTIHGGRQGHMPTWENRLSPADIKILALYVHSLGGEAP</sequence>
<evidence type="ECO:0000256" key="2">
    <source>
        <dbReference type="ARBA" id="ARBA00004533"/>
    </source>
</evidence>
<dbReference type="AlphaFoldDB" id="A0A0F9T7R4"/>
<keyword evidence="5" id="KW-0813">Transport</keyword>
<evidence type="ECO:0000256" key="17">
    <source>
        <dbReference type="ARBA" id="ARBA00023004"/>
    </source>
</evidence>
<comment type="pathway">
    <text evidence="3">Energy metabolism; oxidative phosphorylation.</text>
</comment>
<dbReference type="SUPFAM" id="SSF46626">
    <property type="entry name" value="Cytochrome c"/>
    <property type="match status" value="2"/>
</dbReference>
<evidence type="ECO:0000256" key="6">
    <source>
        <dbReference type="ARBA" id="ARBA00022475"/>
    </source>
</evidence>
<gene>
    <name evidence="23" type="ORF">LCGC14_0425140</name>
</gene>
<organism evidence="23">
    <name type="scientific">marine sediment metagenome</name>
    <dbReference type="NCBI Taxonomy" id="412755"/>
    <lineage>
        <taxon>unclassified sequences</taxon>
        <taxon>metagenomes</taxon>
        <taxon>ecological metagenomes</taxon>
    </lineage>
</organism>
<evidence type="ECO:0000256" key="10">
    <source>
        <dbReference type="ARBA" id="ARBA00022692"/>
    </source>
</evidence>